<evidence type="ECO:0000313" key="2">
    <source>
        <dbReference type="EMBL" id="MBZ5736766.1"/>
    </source>
</evidence>
<evidence type="ECO:0000256" key="1">
    <source>
        <dbReference type="SAM" id="MobiDB-lite"/>
    </source>
</evidence>
<protein>
    <submittedName>
        <fullName evidence="2">Uncharacterized protein</fullName>
    </submittedName>
</protein>
<reference evidence="2 3" key="1">
    <citation type="submission" date="2021-09" db="EMBL/GenBank/DDBJ databases">
        <title>Whole genome sequence of Nocardioides sp. GBK3QG-3.</title>
        <authorList>
            <person name="Tuo L."/>
        </authorList>
    </citation>
    <scope>NUCLEOTIDE SEQUENCE [LARGE SCALE GENOMIC DNA]</scope>
    <source>
        <strain evidence="2 3">GBK3QG-3</strain>
    </source>
</reference>
<organism evidence="2 3">
    <name type="scientific">Nocardioides mangrovi</name>
    <dbReference type="NCBI Taxonomy" id="2874580"/>
    <lineage>
        <taxon>Bacteria</taxon>
        <taxon>Bacillati</taxon>
        <taxon>Actinomycetota</taxon>
        <taxon>Actinomycetes</taxon>
        <taxon>Propionibacteriales</taxon>
        <taxon>Nocardioidaceae</taxon>
        <taxon>Nocardioides</taxon>
    </lineage>
</organism>
<proteinExistence type="predicted"/>
<feature type="region of interest" description="Disordered" evidence="1">
    <location>
        <begin position="78"/>
        <end position="100"/>
    </location>
</feature>
<accession>A0ABS7U715</accession>
<sequence>MKLLGALADWAKDTTHGIDAHIATGATECTLCPICRTVHAVRELSPEVKAQLATAATSLLNAAAGLLAAAVPDQGARSGVEHIDLDDDATEWPEEPEEDR</sequence>
<comment type="caution">
    <text evidence="2">The sequence shown here is derived from an EMBL/GenBank/DDBJ whole genome shotgun (WGS) entry which is preliminary data.</text>
</comment>
<name>A0ABS7U715_9ACTN</name>
<dbReference type="RefSeq" id="WP_224121138.1">
    <property type="nucleotide sequence ID" value="NZ_JAIQZJ010000001.1"/>
</dbReference>
<feature type="compositionally biased region" description="Acidic residues" evidence="1">
    <location>
        <begin position="84"/>
        <end position="100"/>
    </location>
</feature>
<keyword evidence="3" id="KW-1185">Reference proteome</keyword>
<gene>
    <name evidence="2" type="ORF">K8U61_01230</name>
</gene>
<evidence type="ECO:0000313" key="3">
    <source>
        <dbReference type="Proteomes" id="UP000780875"/>
    </source>
</evidence>
<dbReference type="Proteomes" id="UP000780875">
    <property type="component" value="Unassembled WGS sequence"/>
</dbReference>
<dbReference type="EMBL" id="JAIQZJ010000001">
    <property type="protein sequence ID" value="MBZ5736766.1"/>
    <property type="molecule type" value="Genomic_DNA"/>
</dbReference>